<dbReference type="InterPro" id="IPR036388">
    <property type="entry name" value="WH-like_DNA-bd_sf"/>
</dbReference>
<dbReference type="PANTHER" id="PTHR30346:SF0">
    <property type="entry name" value="HCA OPERON TRANSCRIPTIONAL ACTIVATOR HCAR"/>
    <property type="match status" value="1"/>
</dbReference>
<keyword evidence="4 7" id="KW-0238">DNA-binding</keyword>
<dbReference type="GO" id="GO:0003700">
    <property type="term" value="F:DNA-binding transcription factor activity"/>
    <property type="evidence" value="ECO:0007669"/>
    <property type="project" value="InterPro"/>
</dbReference>
<dbReference type="InterPro" id="IPR000847">
    <property type="entry name" value="LysR_HTH_N"/>
</dbReference>
<dbReference type="Pfam" id="PF03466">
    <property type="entry name" value="LysR_substrate"/>
    <property type="match status" value="1"/>
</dbReference>
<protein>
    <submittedName>
        <fullName evidence="7">DNA-binding transcriptional regulator, LysR family</fullName>
    </submittedName>
</protein>
<dbReference type="GO" id="GO:0003677">
    <property type="term" value="F:DNA binding"/>
    <property type="evidence" value="ECO:0007669"/>
    <property type="project" value="UniProtKB-KW"/>
</dbReference>
<dbReference type="InterPro" id="IPR005119">
    <property type="entry name" value="LysR_subst-bd"/>
</dbReference>
<keyword evidence="3" id="KW-0805">Transcription regulation</keyword>
<dbReference type="Gene3D" id="1.10.10.10">
    <property type="entry name" value="Winged helix-like DNA-binding domain superfamily/Winged helix DNA-binding domain"/>
    <property type="match status" value="1"/>
</dbReference>
<dbReference type="PROSITE" id="PS50931">
    <property type="entry name" value="HTH_LYSR"/>
    <property type="match status" value="1"/>
</dbReference>
<keyword evidence="8" id="KW-1185">Reference proteome</keyword>
<dbReference type="AlphaFoldDB" id="A0A1H1XLC3"/>
<evidence type="ECO:0000256" key="3">
    <source>
        <dbReference type="ARBA" id="ARBA00023015"/>
    </source>
</evidence>
<comment type="similarity">
    <text evidence="2">Belongs to the LysR transcriptional regulatory family.</text>
</comment>
<sequence length="331" mass="36532">MRYTLRQIEYFIATAETGSITLASERVNISQPSISTAIAHLEEELGTQLFVRRHAQGLSLTSAGRLLLVEAKRLVEQAEYIYSVASEVGERVRGQLSLGCFITLAPMVMPELSHSFTSSYPETRIIQTVADHEQLLERLLNAELDVAITYDLLIPDEFEFLPLASLPPHVVVSEGGSLARHSAVSLKELAREPLILLDLPISREYFLSMFLKEGIEPNIAARSTHQDVIRTMVANGYGYTLANVRPRCELALDGRRVSRIRLSGDHRPMVIGVLTLAQRRKSLLLDAFAQHCRLLVSDASIPGMVAPAMERRTFVGQADGNEARPADGSSG</sequence>
<dbReference type="PANTHER" id="PTHR30346">
    <property type="entry name" value="TRANSCRIPTIONAL DUAL REGULATOR HCAR-RELATED"/>
    <property type="match status" value="1"/>
</dbReference>
<dbReference type="FunFam" id="1.10.10.10:FF:000001">
    <property type="entry name" value="LysR family transcriptional regulator"/>
    <property type="match status" value="1"/>
</dbReference>
<name>A0A1H1XLC3_9BRAD</name>
<dbReference type="Proteomes" id="UP000243904">
    <property type="component" value="Chromosome I"/>
</dbReference>
<dbReference type="GO" id="GO:0032993">
    <property type="term" value="C:protein-DNA complex"/>
    <property type="evidence" value="ECO:0007669"/>
    <property type="project" value="TreeGrafter"/>
</dbReference>
<dbReference type="InterPro" id="IPR036390">
    <property type="entry name" value="WH_DNA-bd_sf"/>
</dbReference>
<dbReference type="PRINTS" id="PR00039">
    <property type="entry name" value="HTHLYSR"/>
</dbReference>
<reference evidence="8" key="1">
    <citation type="submission" date="2016-10" db="EMBL/GenBank/DDBJ databases">
        <authorList>
            <person name="Varghese N."/>
            <person name="Submissions S."/>
        </authorList>
    </citation>
    <scope>NUCLEOTIDE SEQUENCE [LARGE SCALE GENOMIC DNA]</scope>
    <source>
        <strain evidence="8">GAS369</strain>
    </source>
</reference>
<evidence type="ECO:0000256" key="5">
    <source>
        <dbReference type="ARBA" id="ARBA00023163"/>
    </source>
</evidence>
<dbReference type="Gene3D" id="3.40.190.10">
    <property type="entry name" value="Periplasmic binding protein-like II"/>
    <property type="match status" value="2"/>
</dbReference>
<evidence type="ECO:0000259" key="6">
    <source>
        <dbReference type="PROSITE" id="PS50931"/>
    </source>
</evidence>
<organism evidence="7 8">
    <name type="scientific">Bradyrhizobium canariense</name>
    <dbReference type="NCBI Taxonomy" id="255045"/>
    <lineage>
        <taxon>Bacteria</taxon>
        <taxon>Pseudomonadati</taxon>
        <taxon>Pseudomonadota</taxon>
        <taxon>Alphaproteobacteria</taxon>
        <taxon>Hyphomicrobiales</taxon>
        <taxon>Nitrobacteraceae</taxon>
        <taxon>Bradyrhizobium</taxon>
    </lineage>
</organism>
<dbReference type="SUPFAM" id="SSF46785">
    <property type="entry name" value="Winged helix' DNA-binding domain"/>
    <property type="match status" value="1"/>
</dbReference>
<evidence type="ECO:0000313" key="8">
    <source>
        <dbReference type="Proteomes" id="UP000243904"/>
    </source>
</evidence>
<feature type="domain" description="HTH lysR-type" evidence="6">
    <location>
        <begin position="1"/>
        <end position="61"/>
    </location>
</feature>
<evidence type="ECO:0000256" key="4">
    <source>
        <dbReference type="ARBA" id="ARBA00023125"/>
    </source>
</evidence>
<accession>A0A1H1XLC3</accession>
<dbReference type="Pfam" id="PF00126">
    <property type="entry name" value="HTH_1"/>
    <property type="match status" value="1"/>
</dbReference>
<dbReference type="RefSeq" id="WP_146688775.1">
    <property type="nucleotide sequence ID" value="NZ_LT629750.1"/>
</dbReference>
<gene>
    <name evidence="7" type="ORF">SAMN05444158_4381</name>
</gene>
<evidence type="ECO:0000256" key="1">
    <source>
        <dbReference type="ARBA" id="ARBA00003502"/>
    </source>
</evidence>
<evidence type="ECO:0000313" key="7">
    <source>
        <dbReference type="EMBL" id="SDT10002.1"/>
    </source>
</evidence>
<evidence type="ECO:0000256" key="2">
    <source>
        <dbReference type="ARBA" id="ARBA00009437"/>
    </source>
</evidence>
<dbReference type="SUPFAM" id="SSF53850">
    <property type="entry name" value="Periplasmic binding protein-like II"/>
    <property type="match status" value="1"/>
</dbReference>
<comment type="function">
    <text evidence="1">NodD regulates the expression of the nodABCFE genes which encode other nodulation proteins. NodD is also a negative regulator of its own expression. Binds flavonoids as inducers.</text>
</comment>
<proteinExistence type="inferred from homology"/>
<dbReference type="EMBL" id="LT629750">
    <property type="protein sequence ID" value="SDT10002.1"/>
    <property type="molecule type" value="Genomic_DNA"/>
</dbReference>
<keyword evidence="5" id="KW-0804">Transcription</keyword>